<sequence>MADIRYDGEAMLHQMATSLISSHSKFVSVLDKDHRPLVFCASHDLKFNVLQANSTGSFVLVDLSAKLNITGDVQAIGVVQHQESLLLHIAVATGSTSTPSQIHILKPIAPDFIGVTDGDLRKAILPQNTSPQNVRITDFHINSALKSGQWPLLVALWRPASGGAQDDAKVARVSVLPDRWEWSTDLGLPQTVKGILAVCTLQTKLDEAIAYLYNYNNVKSIIVTSTSADEDDKFYTQLELPTGADPRGLGSVLDSGGKSILLVSGNGLYGFTPSQILRSNSIATRISSDPLYSTASKLTVAQIGQNFSLWFRTDDLVLGYQCGHVDVQPSQGTGVRLEEDSPTPLLSRGSAVDFSPLLDGKSKSQSLVILGESDQVLLMTQSGDTKMWKTLPLMIENTAKVTEVQAFVSHIEVKDAAGLPVVLGDYTLSSSGWTNALINGHGFVLDSHPVVVRTNERGIITIVVPTEDISSYFYTIDNSANTKPEHRLRNSHTFDPSKKMQDRLGTAFSGKSLRDIDTPQGKLLEGSKATDEDIREAEMALKQMPDALKDLSNKRSSAAASFVSPAASSIAASLPSSNVALGASTLSNWWDKLKKKAQDAWEWVKHKAKEIKDWVFQKIDDAWHFVVRLAGEAWAFVLDSVTAVVKAVTWMLEKIGAAFKKIWAWVSWIFNIQDIKNVASSLRTMFDASLVYAQSFIKDQSHTVDTWADGLEAKLLTALNLKLPDELARKQSPKGAESGSGSTELNSVSAPANVGFYHLEQGQHIAGSFASSNPISLLWQDIIKPIVEELQTDLKVVGDQFSQLFTGGKNTSVVDIMSKIAATIIHTLAQCLKKLVTGLINLGADLIGMVKDFINTPFSHFPVLGPILKGLGFNATIMDIVVYVLAVPVTAFAKIISGQPPRRITSFDYKALVDGGLKGNDNALLAYSELASYLGITEAFVESLYKTYKIVTAEIPTKPETFSAFGLTFDLILAAITFPYDRESPGWEFRQADRPPHDDDTNFNHSLSIWCTRLVNKLVGAACVKAKAPPKLTVIIDVAVAVAVFSLMQAVHHHQIEASKSVWAKKDDALIGFSISTSIFELVEAASGTVGVVAVDPLTKGGAIIIVAACGASRAVIKTGKSVREHELKRFG</sequence>
<name>A0A067SQ71_GALM3</name>
<reference evidence="2" key="1">
    <citation type="journal article" date="2014" name="Proc. Natl. Acad. Sci. U.S.A.">
        <title>Extensive sampling of basidiomycete genomes demonstrates inadequacy of the white-rot/brown-rot paradigm for wood decay fungi.</title>
        <authorList>
            <person name="Riley R."/>
            <person name="Salamov A.A."/>
            <person name="Brown D.W."/>
            <person name="Nagy L.G."/>
            <person name="Floudas D."/>
            <person name="Held B.W."/>
            <person name="Levasseur A."/>
            <person name="Lombard V."/>
            <person name="Morin E."/>
            <person name="Otillar R."/>
            <person name="Lindquist E.A."/>
            <person name="Sun H."/>
            <person name="LaButti K.M."/>
            <person name="Schmutz J."/>
            <person name="Jabbour D."/>
            <person name="Luo H."/>
            <person name="Baker S.E."/>
            <person name="Pisabarro A.G."/>
            <person name="Walton J.D."/>
            <person name="Blanchette R.A."/>
            <person name="Henrissat B."/>
            <person name="Martin F."/>
            <person name="Cullen D."/>
            <person name="Hibbett D.S."/>
            <person name="Grigoriev I.V."/>
        </authorList>
    </citation>
    <scope>NUCLEOTIDE SEQUENCE [LARGE SCALE GENOMIC DNA]</scope>
    <source>
        <strain evidence="2">CBS 339.88</strain>
    </source>
</reference>
<evidence type="ECO:0000313" key="2">
    <source>
        <dbReference type="Proteomes" id="UP000027222"/>
    </source>
</evidence>
<keyword evidence="2" id="KW-1185">Reference proteome</keyword>
<dbReference type="Gene3D" id="6.10.140.1430">
    <property type="match status" value="1"/>
</dbReference>
<dbReference type="AlphaFoldDB" id="A0A067SQ71"/>
<dbReference type="STRING" id="685588.A0A067SQ71"/>
<accession>A0A067SQ71</accession>
<dbReference type="HOGENOM" id="CLU_008240_0_0_1"/>
<evidence type="ECO:0000313" key="1">
    <source>
        <dbReference type="EMBL" id="KDR68918.1"/>
    </source>
</evidence>
<organism evidence="1 2">
    <name type="scientific">Galerina marginata (strain CBS 339.88)</name>
    <dbReference type="NCBI Taxonomy" id="685588"/>
    <lineage>
        <taxon>Eukaryota</taxon>
        <taxon>Fungi</taxon>
        <taxon>Dikarya</taxon>
        <taxon>Basidiomycota</taxon>
        <taxon>Agaricomycotina</taxon>
        <taxon>Agaricomycetes</taxon>
        <taxon>Agaricomycetidae</taxon>
        <taxon>Agaricales</taxon>
        <taxon>Agaricineae</taxon>
        <taxon>Strophariaceae</taxon>
        <taxon>Galerina</taxon>
    </lineage>
</organism>
<proteinExistence type="predicted"/>
<gene>
    <name evidence="1" type="ORF">GALMADRAFT_145936</name>
</gene>
<dbReference type="EMBL" id="KL142405">
    <property type="protein sequence ID" value="KDR68918.1"/>
    <property type="molecule type" value="Genomic_DNA"/>
</dbReference>
<protein>
    <submittedName>
        <fullName evidence="1">Uncharacterized protein</fullName>
    </submittedName>
</protein>
<dbReference type="OrthoDB" id="3353914at2759"/>
<dbReference type="Proteomes" id="UP000027222">
    <property type="component" value="Unassembled WGS sequence"/>
</dbReference>